<comment type="subcellular location">
    <subcellularLocation>
        <location evidence="1 5">Cell membrane</location>
        <topology evidence="1 5">Multi-pass membrane protein</topology>
    </subcellularLocation>
</comment>
<name>A0A1C3TYY8_9HYPH</name>
<dbReference type="GO" id="GO:0005886">
    <property type="term" value="C:plasma membrane"/>
    <property type="evidence" value="ECO:0007669"/>
    <property type="project" value="UniProtKB-SubCell"/>
</dbReference>
<feature type="transmembrane region" description="Helical" evidence="5">
    <location>
        <begin position="78"/>
        <end position="102"/>
    </location>
</feature>
<sequence>MLTIVRDLARQNMEFLFGLLLLAIIVGLVILSYFSPYGPSDLYLLPPDMPPDGQYWLGTTSRGQDVFWQLTTALRNTLYFGIGVAILSRIISLVVGLVAGYAGGAVDRALMAINDSIMVIPQFPLLILFYFVLKDEMTWTVLIVVMASLGWSYDARLIRSVAISLKTRPFTTQSVYSGMSMSKILVQEHLPYVLPIVFATTMNNMIWSIGMEITLSVLGFTDIETPTMGMMIYWANAHSALIAGTWWWVAAPVAAIVVLFMALFLLSMSMNEYNDPRSRLNRMGG</sequence>
<evidence type="ECO:0000259" key="6">
    <source>
        <dbReference type="PROSITE" id="PS50928"/>
    </source>
</evidence>
<dbReference type="InterPro" id="IPR000515">
    <property type="entry name" value="MetI-like"/>
</dbReference>
<feature type="transmembrane region" description="Helical" evidence="5">
    <location>
        <begin position="15"/>
        <end position="34"/>
    </location>
</feature>
<dbReference type="AlphaFoldDB" id="A0A1C3TYY8"/>
<evidence type="ECO:0000256" key="1">
    <source>
        <dbReference type="ARBA" id="ARBA00004651"/>
    </source>
</evidence>
<feature type="transmembrane region" description="Helical" evidence="5">
    <location>
        <begin position="109"/>
        <end position="133"/>
    </location>
</feature>
<dbReference type="InterPro" id="IPR035906">
    <property type="entry name" value="MetI-like_sf"/>
</dbReference>
<accession>A0A1C3TYY8</accession>
<dbReference type="Pfam" id="PF00528">
    <property type="entry name" value="BPD_transp_1"/>
    <property type="match status" value="1"/>
</dbReference>
<dbReference type="RefSeq" id="WP_092706245.1">
    <property type="nucleotide sequence ID" value="NZ_FMAG01000001.1"/>
</dbReference>
<dbReference type="SUPFAM" id="SSF161098">
    <property type="entry name" value="MetI-like"/>
    <property type="match status" value="1"/>
</dbReference>
<evidence type="ECO:0000256" key="2">
    <source>
        <dbReference type="ARBA" id="ARBA00022692"/>
    </source>
</evidence>
<feature type="domain" description="ABC transmembrane type-1" evidence="6">
    <location>
        <begin position="74"/>
        <end position="267"/>
    </location>
</feature>
<keyword evidence="5" id="KW-0813">Transport</keyword>
<dbReference type="Gene3D" id="1.10.3720.10">
    <property type="entry name" value="MetI-like"/>
    <property type="match status" value="1"/>
</dbReference>
<dbReference type="GO" id="GO:0055085">
    <property type="term" value="P:transmembrane transport"/>
    <property type="evidence" value="ECO:0007669"/>
    <property type="project" value="InterPro"/>
</dbReference>
<feature type="transmembrane region" description="Helical" evidence="5">
    <location>
        <begin position="246"/>
        <end position="267"/>
    </location>
</feature>
<gene>
    <name evidence="7" type="ORF">GA0061103_1227</name>
</gene>
<protein>
    <submittedName>
        <fullName evidence="7">Peptide/nickel transport system permease protein</fullName>
    </submittedName>
</protein>
<evidence type="ECO:0000313" key="7">
    <source>
        <dbReference type="EMBL" id="SCB08430.1"/>
    </source>
</evidence>
<dbReference type="OrthoDB" id="9805884at2"/>
<evidence type="ECO:0000256" key="5">
    <source>
        <dbReference type="RuleBase" id="RU363032"/>
    </source>
</evidence>
<dbReference type="PANTHER" id="PTHR42729:SF1">
    <property type="entry name" value="OLIGO_DIPEPTIDE TRANSPORT, PERMEASE PROTEIN (DPPC-2)"/>
    <property type="match status" value="1"/>
</dbReference>
<comment type="similarity">
    <text evidence="5">Belongs to the binding-protein-dependent transport system permease family.</text>
</comment>
<keyword evidence="3 5" id="KW-1133">Transmembrane helix</keyword>
<evidence type="ECO:0000256" key="3">
    <source>
        <dbReference type="ARBA" id="ARBA00022989"/>
    </source>
</evidence>
<organism evidence="7 8">
    <name type="scientific">Rhizobium multihospitium</name>
    <dbReference type="NCBI Taxonomy" id="410764"/>
    <lineage>
        <taxon>Bacteria</taxon>
        <taxon>Pseudomonadati</taxon>
        <taxon>Pseudomonadota</taxon>
        <taxon>Alphaproteobacteria</taxon>
        <taxon>Hyphomicrobiales</taxon>
        <taxon>Rhizobiaceae</taxon>
        <taxon>Rhizobium/Agrobacterium group</taxon>
        <taxon>Rhizobium</taxon>
    </lineage>
</organism>
<dbReference type="STRING" id="410764.GA0061103_1227"/>
<evidence type="ECO:0000313" key="8">
    <source>
        <dbReference type="Proteomes" id="UP000199101"/>
    </source>
</evidence>
<dbReference type="PANTHER" id="PTHR42729">
    <property type="entry name" value="OLIGO/DIPEPTIDE TRANSPORT, PERMEASE PROTEIN (DPPC-2)"/>
    <property type="match status" value="1"/>
</dbReference>
<dbReference type="CDD" id="cd06261">
    <property type="entry name" value="TM_PBP2"/>
    <property type="match status" value="1"/>
</dbReference>
<keyword evidence="2 5" id="KW-0812">Transmembrane</keyword>
<dbReference type="EMBL" id="FMAG01000001">
    <property type="protein sequence ID" value="SCB08430.1"/>
    <property type="molecule type" value="Genomic_DNA"/>
</dbReference>
<evidence type="ECO:0000256" key="4">
    <source>
        <dbReference type="ARBA" id="ARBA00023136"/>
    </source>
</evidence>
<dbReference type="Proteomes" id="UP000199101">
    <property type="component" value="Unassembled WGS sequence"/>
</dbReference>
<proteinExistence type="inferred from homology"/>
<keyword evidence="8" id="KW-1185">Reference proteome</keyword>
<feature type="transmembrane region" description="Helical" evidence="5">
    <location>
        <begin position="139"/>
        <end position="158"/>
    </location>
</feature>
<reference evidence="8" key="1">
    <citation type="submission" date="2016-08" db="EMBL/GenBank/DDBJ databases">
        <authorList>
            <person name="Varghese N."/>
            <person name="Submissions Spin"/>
        </authorList>
    </citation>
    <scope>NUCLEOTIDE SEQUENCE [LARGE SCALE GENOMIC DNA]</scope>
    <source>
        <strain evidence="8">HAMBI 2975</strain>
    </source>
</reference>
<dbReference type="PROSITE" id="PS50928">
    <property type="entry name" value="ABC_TM1"/>
    <property type="match status" value="1"/>
</dbReference>
<keyword evidence="4 5" id="KW-0472">Membrane</keyword>